<dbReference type="PANTHER" id="PTHR48090:SF7">
    <property type="entry name" value="RFBJ PROTEIN"/>
    <property type="match status" value="1"/>
</dbReference>
<comment type="caution">
    <text evidence="3">The sequence shown here is derived from an EMBL/GenBank/DDBJ whole genome shotgun (WGS) entry which is preliminary data.</text>
</comment>
<reference evidence="3 4" key="1">
    <citation type="journal article" date="2011" name="J. Bacteriol.">
        <title>Genome Sequence of Lactobacillus salivarius GJ-24, a Probiotic Strain Isolated from Healthy Adult Intestine.</title>
        <authorList>
            <person name="Cho Y.J."/>
            <person name="Choi J.K."/>
            <person name="Kim J.H."/>
            <person name="Lim Y.S."/>
            <person name="Ham J.S."/>
            <person name="Kang D.K."/>
            <person name="Chun J."/>
            <person name="Paik H.D."/>
            <person name="Kim G.B."/>
        </authorList>
    </citation>
    <scope>NUCLEOTIDE SEQUENCE [LARGE SCALE GENOMIC DNA]</scope>
    <source>
        <strain evidence="3 4">GJ-24</strain>
    </source>
</reference>
<dbReference type="AlphaFoldDB" id="F7QTF8"/>
<feature type="domain" description="Glycosyltransferase 2-like" evidence="2">
    <location>
        <begin position="20"/>
        <end position="172"/>
    </location>
</feature>
<dbReference type="Gene3D" id="3.90.550.10">
    <property type="entry name" value="Spore Coat Polysaccharide Biosynthesis Protein SpsA, Chain A"/>
    <property type="match status" value="1"/>
</dbReference>
<name>F7QTF8_9LACO</name>
<dbReference type="PANTHER" id="PTHR48090">
    <property type="entry name" value="UNDECAPRENYL-PHOSPHATE 4-DEOXY-4-FORMAMIDO-L-ARABINOSE TRANSFERASE-RELATED"/>
    <property type="match status" value="1"/>
</dbReference>
<dbReference type="GO" id="GO:0016740">
    <property type="term" value="F:transferase activity"/>
    <property type="evidence" value="ECO:0007669"/>
    <property type="project" value="UniProtKB-KW"/>
</dbReference>
<dbReference type="Pfam" id="PF00535">
    <property type="entry name" value="Glycos_transf_2"/>
    <property type="match status" value="1"/>
</dbReference>
<proteinExistence type="predicted"/>
<feature type="transmembrane region" description="Helical" evidence="1">
    <location>
        <begin position="281"/>
        <end position="308"/>
    </location>
</feature>
<dbReference type="Proteomes" id="UP000003074">
    <property type="component" value="Unassembled WGS sequence"/>
</dbReference>
<gene>
    <name evidence="3" type="ORF">LSGJ_00445</name>
</gene>
<evidence type="ECO:0000313" key="4">
    <source>
        <dbReference type="Proteomes" id="UP000003074"/>
    </source>
</evidence>
<dbReference type="InterPro" id="IPR029044">
    <property type="entry name" value="Nucleotide-diphossugar_trans"/>
</dbReference>
<keyword evidence="3" id="KW-0808">Transferase</keyword>
<dbReference type="PATRIC" id="fig|1041521.3.peg.448"/>
<dbReference type="SUPFAM" id="SSF53448">
    <property type="entry name" value="Nucleotide-diphospho-sugar transferases"/>
    <property type="match status" value="1"/>
</dbReference>
<dbReference type="InterPro" id="IPR001173">
    <property type="entry name" value="Glyco_trans_2-like"/>
</dbReference>
<dbReference type="CDD" id="cd04179">
    <property type="entry name" value="DPM_DPG-synthase_like"/>
    <property type="match status" value="1"/>
</dbReference>
<sequence>MLYNKDKLGEFVHMKDDLAILIPCYNEGITIRKVVEDCLRDTKDIDGKVNIYVYDNNSTDNTVEEAKAGGAIVRYEYQQGKGNVIRRMFREINAKCYIMLDGDDTYPTNAIPEMYQLVCEKNVDMVIGDRLSSSYFEENKRPFHNFGNRIVRGSINWLFKSNIRDIMTGYRAFSYQFVKAYSILSKGFEIETDMSIFAIENNLSIQNKIIEYKDRPNGSESKLSTYSDGFKVLLRIFNLYREYHPLKFFSIIGGILFLLALGFFIPEVWIPYLNTGLVLKIPTLIFCCFFVLAAILSVYSGLILDAVLQKEKREFEFRLQLINNGEISEENRN</sequence>
<evidence type="ECO:0000313" key="3">
    <source>
        <dbReference type="EMBL" id="EGM52025.1"/>
    </source>
</evidence>
<feature type="transmembrane region" description="Helical" evidence="1">
    <location>
        <begin position="248"/>
        <end position="269"/>
    </location>
</feature>
<evidence type="ECO:0000256" key="1">
    <source>
        <dbReference type="SAM" id="Phobius"/>
    </source>
</evidence>
<dbReference type="InterPro" id="IPR050256">
    <property type="entry name" value="Glycosyltransferase_2"/>
</dbReference>
<dbReference type="EMBL" id="AFOI01000002">
    <property type="protein sequence ID" value="EGM52025.1"/>
    <property type="molecule type" value="Genomic_DNA"/>
</dbReference>
<keyword evidence="1" id="KW-1133">Transmembrane helix</keyword>
<accession>F7QTF8</accession>
<protein>
    <submittedName>
        <fullName evidence="3">Family 2 glycosyltransferase</fullName>
    </submittedName>
</protein>
<evidence type="ECO:0000259" key="2">
    <source>
        <dbReference type="Pfam" id="PF00535"/>
    </source>
</evidence>
<keyword evidence="1" id="KW-0472">Membrane</keyword>
<organism evidence="3 4">
    <name type="scientific">Ligilactobacillus salivarius GJ-24</name>
    <dbReference type="NCBI Taxonomy" id="1041521"/>
    <lineage>
        <taxon>Bacteria</taxon>
        <taxon>Bacillati</taxon>
        <taxon>Bacillota</taxon>
        <taxon>Bacilli</taxon>
        <taxon>Lactobacillales</taxon>
        <taxon>Lactobacillaceae</taxon>
        <taxon>Ligilactobacillus</taxon>
    </lineage>
</organism>
<keyword evidence="1" id="KW-0812">Transmembrane</keyword>